<evidence type="ECO:0000313" key="3">
    <source>
        <dbReference type="Proteomes" id="UP001606210"/>
    </source>
</evidence>
<feature type="signal peptide" evidence="1">
    <location>
        <begin position="1"/>
        <end position="24"/>
    </location>
</feature>
<dbReference type="EMBL" id="JBIGHV010000008">
    <property type="protein sequence ID" value="MFG6432432.1"/>
    <property type="molecule type" value="Genomic_DNA"/>
</dbReference>
<dbReference type="Proteomes" id="UP001606210">
    <property type="component" value="Unassembled WGS sequence"/>
</dbReference>
<gene>
    <name evidence="2" type="ORF">ACG00Y_21110</name>
</gene>
<name>A0ABW7FB17_9BURK</name>
<keyword evidence="1" id="KW-0732">Signal</keyword>
<dbReference type="PROSITE" id="PS51257">
    <property type="entry name" value="PROKAR_LIPOPROTEIN"/>
    <property type="match status" value="1"/>
</dbReference>
<protein>
    <recommendedName>
        <fullName evidence="4">DUF4136 domain-containing protein</fullName>
    </recommendedName>
</protein>
<feature type="chain" id="PRO_5046283610" description="DUF4136 domain-containing protein" evidence="1">
    <location>
        <begin position="25"/>
        <end position="207"/>
    </location>
</feature>
<evidence type="ECO:0008006" key="4">
    <source>
        <dbReference type="Google" id="ProtNLM"/>
    </source>
</evidence>
<proteinExistence type="predicted"/>
<evidence type="ECO:0000313" key="2">
    <source>
        <dbReference type="EMBL" id="MFG6432432.1"/>
    </source>
</evidence>
<keyword evidence="3" id="KW-1185">Reference proteome</keyword>
<comment type="caution">
    <text evidence="2">The sequence shown here is derived from an EMBL/GenBank/DDBJ whole genome shotgun (WGS) entry which is preliminary data.</text>
</comment>
<accession>A0ABW7FB17</accession>
<reference evidence="2 3" key="1">
    <citation type="submission" date="2024-08" db="EMBL/GenBank/DDBJ databases">
        <authorList>
            <person name="Lu H."/>
        </authorList>
    </citation>
    <scope>NUCLEOTIDE SEQUENCE [LARGE SCALE GENOMIC DNA]</scope>
    <source>
        <strain evidence="2 3">LYH14W</strain>
    </source>
</reference>
<evidence type="ECO:0000256" key="1">
    <source>
        <dbReference type="SAM" id="SignalP"/>
    </source>
</evidence>
<organism evidence="2 3">
    <name type="scientific">Pelomonas parva</name>
    <dbReference type="NCBI Taxonomy" id="3299032"/>
    <lineage>
        <taxon>Bacteria</taxon>
        <taxon>Pseudomonadati</taxon>
        <taxon>Pseudomonadota</taxon>
        <taxon>Betaproteobacteria</taxon>
        <taxon>Burkholderiales</taxon>
        <taxon>Sphaerotilaceae</taxon>
        <taxon>Roseateles</taxon>
    </lineage>
</organism>
<sequence length="207" mass="21841">MFKPTRPLALFSLVAAVLALTGCAAPKTVPTEVVSQGAWPADRQPATYAFAATSPQSRKAGRTQAALQNAAKGALEKAGFKPAADATSADVLVTLGSVRTASDPSPRALHRDAALWTRWQGDLLQTSWPDASRSLRQDPFLTDQRHDRAVIVLLRDRASGEALYKASALNTGLVRTAPSTAQLFDVALAEFPKANPKGASVPTPVAD</sequence>
<dbReference type="RefSeq" id="WP_394482290.1">
    <property type="nucleotide sequence ID" value="NZ_JBIGHV010000008.1"/>
</dbReference>